<dbReference type="AlphaFoldDB" id="A0A1D1XZM1"/>
<dbReference type="InterPro" id="IPR008889">
    <property type="entry name" value="VQ"/>
</dbReference>
<proteinExistence type="predicted"/>
<accession>A0A1D1XZM1</accession>
<reference evidence="3" key="1">
    <citation type="submission" date="2015-07" db="EMBL/GenBank/DDBJ databases">
        <title>Transcriptome Assembly of Anthurium amnicola.</title>
        <authorList>
            <person name="Suzuki J."/>
        </authorList>
    </citation>
    <scope>NUCLEOTIDE SEQUENCE</scope>
</reference>
<feature type="region of interest" description="Disordered" evidence="1">
    <location>
        <begin position="21"/>
        <end position="60"/>
    </location>
</feature>
<protein>
    <recommendedName>
        <fullName evidence="2">VQ domain-containing protein</fullName>
    </recommendedName>
</protein>
<evidence type="ECO:0000256" key="1">
    <source>
        <dbReference type="SAM" id="MobiDB-lite"/>
    </source>
</evidence>
<evidence type="ECO:0000259" key="2">
    <source>
        <dbReference type="Pfam" id="PF05678"/>
    </source>
</evidence>
<dbReference type="PANTHER" id="PTHR34794">
    <property type="entry name" value="EXPRESSED PROTEIN"/>
    <property type="match status" value="1"/>
</dbReference>
<feature type="domain" description="VQ" evidence="2">
    <location>
        <begin position="57"/>
        <end position="82"/>
    </location>
</feature>
<feature type="compositionally biased region" description="Basic residues" evidence="1">
    <location>
        <begin position="40"/>
        <end position="50"/>
    </location>
</feature>
<feature type="compositionally biased region" description="Polar residues" evidence="1">
    <location>
        <begin position="26"/>
        <end position="39"/>
    </location>
</feature>
<dbReference type="PANTHER" id="PTHR34794:SF1">
    <property type="entry name" value="OS10G0101800 PROTEIN"/>
    <property type="match status" value="1"/>
</dbReference>
<dbReference type="Pfam" id="PF05678">
    <property type="entry name" value="VQ"/>
    <property type="match status" value="1"/>
</dbReference>
<evidence type="ECO:0000313" key="3">
    <source>
        <dbReference type="EMBL" id="JAT47825.1"/>
    </source>
</evidence>
<sequence>MVNTPLPPSQPANLQATAAYSGDRYGNTTASPLPSNTLHSVRKPPAKPWKKPAAAPPIPPRVFRVEPRGFRQLVQRLTGAPELAPRHLRDAAPVPLDVAPRQSAPPPWPLQQLAPPTPLPSTTECGRGFPAGEVTTAEPYTMGTPSPSLYSACMAWCNLPVLSPGSMASLEQSSVP</sequence>
<gene>
    <name evidence="3" type="ORF">g.122804</name>
</gene>
<dbReference type="InterPro" id="IPR039610">
    <property type="entry name" value="VQ29"/>
</dbReference>
<name>A0A1D1XZM1_9ARAE</name>
<dbReference type="EMBL" id="GDJX01020111">
    <property type="protein sequence ID" value="JAT47825.1"/>
    <property type="molecule type" value="Transcribed_RNA"/>
</dbReference>
<organism evidence="3">
    <name type="scientific">Anthurium amnicola</name>
    <dbReference type="NCBI Taxonomy" id="1678845"/>
    <lineage>
        <taxon>Eukaryota</taxon>
        <taxon>Viridiplantae</taxon>
        <taxon>Streptophyta</taxon>
        <taxon>Embryophyta</taxon>
        <taxon>Tracheophyta</taxon>
        <taxon>Spermatophyta</taxon>
        <taxon>Magnoliopsida</taxon>
        <taxon>Liliopsida</taxon>
        <taxon>Araceae</taxon>
        <taxon>Pothoideae</taxon>
        <taxon>Potheae</taxon>
        <taxon>Anthurium</taxon>
    </lineage>
</organism>